<evidence type="ECO:0000313" key="3">
    <source>
        <dbReference type="Proteomes" id="UP000595140"/>
    </source>
</evidence>
<feature type="domain" description="Reverse transcriptase zinc-binding" evidence="1">
    <location>
        <begin position="69"/>
        <end position="140"/>
    </location>
</feature>
<name>A0A484L5A9_9ASTE</name>
<dbReference type="Proteomes" id="UP000595140">
    <property type="component" value="Unassembled WGS sequence"/>
</dbReference>
<dbReference type="OrthoDB" id="1742963at2759"/>
<dbReference type="InterPro" id="IPR026960">
    <property type="entry name" value="RVT-Znf"/>
</dbReference>
<proteinExistence type="predicted"/>
<protein>
    <recommendedName>
        <fullName evidence="1">Reverse transcriptase zinc-binding domain-containing protein</fullName>
    </recommendedName>
</protein>
<dbReference type="EMBL" id="OOIL02001024">
    <property type="protein sequence ID" value="VFQ71527.1"/>
    <property type="molecule type" value="Genomic_DNA"/>
</dbReference>
<evidence type="ECO:0000259" key="1">
    <source>
        <dbReference type="Pfam" id="PF13966"/>
    </source>
</evidence>
<sequence length="140" mass="15995">MLGKQGWRFLTKPDALVSRVFKARESGFWNLELLHQLFDQRDIDLILKISPDMNRGDRWFWAGQPHGQYTVKDAYRKFMGEADSALGFSNWGRLWKIPVAMKVKVCLWRALRGILPTIPALNSKGLDLDNSCPVCGQSGE</sequence>
<organism evidence="2 3">
    <name type="scientific">Cuscuta campestris</name>
    <dbReference type="NCBI Taxonomy" id="132261"/>
    <lineage>
        <taxon>Eukaryota</taxon>
        <taxon>Viridiplantae</taxon>
        <taxon>Streptophyta</taxon>
        <taxon>Embryophyta</taxon>
        <taxon>Tracheophyta</taxon>
        <taxon>Spermatophyta</taxon>
        <taxon>Magnoliopsida</taxon>
        <taxon>eudicotyledons</taxon>
        <taxon>Gunneridae</taxon>
        <taxon>Pentapetalae</taxon>
        <taxon>asterids</taxon>
        <taxon>lamiids</taxon>
        <taxon>Solanales</taxon>
        <taxon>Convolvulaceae</taxon>
        <taxon>Cuscuteae</taxon>
        <taxon>Cuscuta</taxon>
        <taxon>Cuscuta subgen. Grammica</taxon>
        <taxon>Cuscuta sect. Cleistogrammica</taxon>
    </lineage>
</organism>
<keyword evidence="3" id="KW-1185">Reference proteome</keyword>
<accession>A0A484L5A9</accession>
<evidence type="ECO:0000313" key="2">
    <source>
        <dbReference type="EMBL" id="VFQ71527.1"/>
    </source>
</evidence>
<reference evidence="2 3" key="1">
    <citation type="submission" date="2018-04" db="EMBL/GenBank/DDBJ databases">
        <authorList>
            <person name="Vogel A."/>
        </authorList>
    </citation>
    <scope>NUCLEOTIDE SEQUENCE [LARGE SCALE GENOMIC DNA]</scope>
</reference>
<dbReference type="Pfam" id="PF13966">
    <property type="entry name" value="zf-RVT"/>
    <property type="match status" value="1"/>
</dbReference>
<gene>
    <name evidence="2" type="ORF">CCAM_LOCUS13303</name>
</gene>
<dbReference type="AlphaFoldDB" id="A0A484L5A9"/>